<proteinExistence type="predicted"/>
<organism evidence="2 3">
    <name type="scientific">Trifolium medium</name>
    <dbReference type="NCBI Taxonomy" id="97028"/>
    <lineage>
        <taxon>Eukaryota</taxon>
        <taxon>Viridiplantae</taxon>
        <taxon>Streptophyta</taxon>
        <taxon>Embryophyta</taxon>
        <taxon>Tracheophyta</taxon>
        <taxon>Spermatophyta</taxon>
        <taxon>Magnoliopsida</taxon>
        <taxon>eudicotyledons</taxon>
        <taxon>Gunneridae</taxon>
        <taxon>Pentapetalae</taxon>
        <taxon>rosids</taxon>
        <taxon>fabids</taxon>
        <taxon>Fabales</taxon>
        <taxon>Fabaceae</taxon>
        <taxon>Papilionoideae</taxon>
        <taxon>50 kb inversion clade</taxon>
        <taxon>NPAAA clade</taxon>
        <taxon>Hologalegina</taxon>
        <taxon>IRL clade</taxon>
        <taxon>Trifolieae</taxon>
        <taxon>Trifolium</taxon>
    </lineage>
</organism>
<name>A0A392U670_9FABA</name>
<evidence type="ECO:0000313" key="2">
    <source>
        <dbReference type="EMBL" id="MCI68981.1"/>
    </source>
</evidence>
<protein>
    <submittedName>
        <fullName evidence="2">Putative nuclease HARBI1</fullName>
    </submittedName>
</protein>
<reference evidence="2 3" key="1">
    <citation type="journal article" date="2018" name="Front. Plant Sci.">
        <title>Red Clover (Trifolium pratense) and Zigzag Clover (T. medium) - A Picture of Genomic Similarities and Differences.</title>
        <authorList>
            <person name="Dluhosova J."/>
            <person name="Istvanek J."/>
            <person name="Nedelnik J."/>
            <person name="Repkova J."/>
        </authorList>
    </citation>
    <scope>NUCLEOTIDE SEQUENCE [LARGE SCALE GENOMIC DNA]</scope>
    <source>
        <strain evidence="3">cv. 10/8</strain>
        <tissue evidence="2">Leaf</tissue>
    </source>
</reference>
<feature type="non-terminal residue" evidence="2">
    <location>
        <position position="51"/>
    </location>
</feature>
<accession>A0A392U670</accession>
<feature type="compositionally biased region" description="Basic residues" evidence="1">
    <location>
        <begin position="21"/>
        <end position="30"/>
    </location>
</feature>
<dbReference type="Proteomes" id="UP000265520">
    <property type="component" value="Unassembled WGS sequence"/>
</dbReference>
<dbReference type="AlphaFoldDB" id="A0A392U670"/>
<sequence length="51" mass="5767">MASVLSYVASTRTPSSPSNNNKRRKKRRRNPNASDYSVAAFRALSTEHIWS</sequence>
<feature type="region of interest" description="Disordered" evidence="1">
    <location>
        <begin position="1"/>
        <end position="37"/>
    </location>
</feature>
<keyword evidence="3" id="KW-1185">Reference proteome</keyword>
<dbReference type="EMBL" id="LXQA010746709">
    <property type="protein sequence ID" value="MCI68981.1"/>
    <property type="molecule type" value="Genomic_DNA"/>
</dbReference>
<evidence type="ECO:0000313" key="3">
    <source>
        <dbReference type="Proteomes" id="UP000265520"/>
    </source>
</evidence>
<comment type="caution">
    <text evidence="2">The sequence shown here is derived from an EMBL/GenBank/DDBJ whole genome shotgun (WGS) entry which is preliminary data.</text>
</comment>
<evidence type="ECO:0000256" key="1">
    <source>
        <dbReference type="SAM" id="MobiDB-lite"/>
    </source>
</evidence>